<dbReference type="OrthoDB" id="9779074at2"/>
<evidence type="ECO:0000256" key="4">
    <source>
        <dbReference type="SAM" id="Phobius"/>
    </source>
</evidence>
<keyword evidence="2" id="KW-0238">DNA-binding</keyword>
<keyword evidence="3" id="KW-0804">Transcription</keyword>
<dbReference type="PANTHER" id="PTHR43280">
    <property type="entry name" value="ARAC-FAMILY TRANSCRIPTIONAL REGULATOR"/>
    <property type="match status" value="1"/>
</dbReference>
<dbReference type="AlphaFoldDB" id="A0A5C7B206"/>
<dbReference type="PRINTS" id="PR00032">
    <property type="entry name" value="HTHARAC"/>
</dbReference>
<dbReference type="GO" id="GO:0043565">
    <property type="term" value="F:sequence-specific DNA binding"/>
    <property type="evidence" value="ECO:0007669"/>
    <property type="project" value="InterPro"/>
</dbReference>
<organism evidence="6 7">
    <name type="scientific">Psychroserpens burtonensis</name>
    <dbReference type="NCBI Taxonomy" id="49278"/>
    <lineage>
        <taxon>Bacteria</taxon>
        <taxon>Pseudomonadati</taxon>
        <taxon>Bacteroidota</taxon>
        <taxon>Flavobacteriia</taxon>
        <taxon>Flavobacteriales</taxon>
        <taxon>Flavobacteriaceae</taxon>
        <taxon>Psychroserpens</taxon>
    </lineage>
</organism>
<evidence type="ECO:0000256" key="1">
    <source>
        <dbReference type="ARBA" id="ARBA00023015"/>
    </source>
</evidence>
<keyword evidence="4" id="KW-0812">Transmembrane</keyword>
<evidence type="ECO:0000313" key="6">
    <source>
        <dbReference type="EMBL" id="TXE14918.1"/>
    </source>
</evidence>
<feature type="transmembrane region" description="Helical" evidence="4">
    <location>
        <begin position="148"/>
        <end position="170"/>
    </location>
</feature>
<dbReference type="STRING" id="1123037.GCA_000425305_03560"/>
<feature type="domain" description="HTH araC/xylS-type" evidence="5">
    <location>
        <begin position="272"/>
        <end position="373"/>
    </location>
</feature>
<evidence type="ECO:0000313" key="7">
    <source>
        <dbReference type="Proteomes" id="UP000321938"/>
    </source>
</evidence>
<evidence type="ECO:0000259" key="5">
    <source>
        <dbReference type="PROSITE" id="PS01124"/>
    </source>
</evidence>
<feature type="transmembrane region" description="Helical" evidence="4">
    <location>
        <begin position="6"/>
        <end position="22"/>
    </location>
</feature>
<evidence type="ECO:0000256" key="3">
    <source>
        <dbReference type="ARBA" id="ARBA00023163"/>
    </source>
</evidence>
<dbReference type="PANTHER" id="PTHR43280:SF29">
    <property type="entry name" value="ARAC-FAMILY TRANSCRIPTIONAL REGULATOR"/>
    <property type="match status" value="1"/>
</dbReference>
<dbReference type="InterPro" id="IPR018060">
    <property type="entry name" value="HTH_AraC"/>
</dbReference>
<keyword evidence="4" id="KW-1133">Transmembrane helix</keyword>
<dbReference type="PROSITE" id="PS01124">
    <property type="entry name" value="HTH_ARAC_FAMILY_2"/>
    <property type="match status" value="1"/>
</dbReference>
<feature type="transmembrane region" description="Helical" evidence="4">
    <location>
        <begin position="34"/>
        <end position="57"/>
    </location>
</feature>
<feature type="transmembrane region" description="Helical" evidence="4">
    <location>
        <begin position="69"/>
        <end position="85"/>
    </location>
</feature>
<dbReference type="SUPFAM" id="SSF46689">
    <property type="entry name" value="Homeodomain-like"/>
    <property type="match status" value="1"/>
</dbReference>
<keyword evidence="4" id="KW-0472">Membrane</keyword>
<dbReference type="InterPro" id="IPR020449">
    <property type="entry name" value="Tscrpt_reg_AraC-type_HTH"/>
</dbReference>
<sequence>MLKTIQICSIIISVLTFLVIIFKHKRNTYQKILLLIYVISLAYYSSMIFMIKTGSIINYPHFWNTGTPINYLHLATFMIFVRSIVKNLKSPKKLDIILFLLPLASLINFVPFYLKDLKFKTSHIRYLIENEDSVFYATESLIPAYWNYLFQFALGVIFSCIAIFMILKVIKLKEENNFKSEFIWLICISILMLLGNLAAFISLFFDSSSLDTHSISAYLFALYIIIIFSYPFFEPKVLYGALVDVKQKISGRNENKTVFITDDLENYKAQIESFFNLEVSYLKSDFRQDDLAKFLSIQKKELSQITNLLYHKNFNQLVNEKRIDVVLKKFADSEWLNYSLEGVSLEVGFKSRTTFIKAFKEKTGITPSEYKKMIS</sequence>
<dbReference type="Pfam" id="PF12833">
    <property type="entry name" value="HTH_18"/>
    <property type="match status" value="1"/>
</dbReference>
<keyword evidence="7" id="KW-1185">Reference proteome</keyword>
<feature type="transmembrane region" description="Helical" evidence="4">
    <location>
        <begin position="182"/>
        <end position="203"/>
    </location>
</feature>
<name>A0A5C7B206_9FLAO</name>
<reference evidence="6 7" key="1">
    <citation type="submission" date="2019-08" db="EMBL/GenBank/DDBJ databases">
        <title>Genome of Psychroserpens burtonensis ACAM 167.</title>
        <authorList>
            <person name="Bowman J.P."/>
        </authorList>
    </citation>
    <scope>NUCLEOTIDE SEQUENCE [LARGE SCALE GENOMIC DNA]</scope>
    <source>
        <strain evidence="6 7">ACAM 167</strain>
    </source>
</reference>
<evidence type="ECO:0000256" key="2">
    <source>
        <dbReference type="ARBA" id="ARBA00023125"/>
    </source>
</evidence>
<comment type="caution">
    <text evidence="6">The sequence shown here is derived from an EMBL/GenBank/DDBJ whole genome shotgun (WGS) entry which is preliminary data.</text>
</comment>
<feature type="transmembrane region" description="Helical" evidence="4">
    <location>
        <begin position="215"/>
        <end position="233"/>
    </location>
</feature>
<accession>A0A5C7B206</accession>
<dbReference type="InterPro" id="IPR009057">
    <property type="entry name" value="Homeodomain-like_sf"/>
</dbReference>
<dbReference type="Proteomes" id="UP000321938">
    <property type="component" value="Unassembled WGS sequence"/>
</dbReference>
<dbReference type="Gene3D" id="1.10.10.60">
    <property type="entry name" value="Homeodomain-like"/>
    <property type="match status" value="1"/>
</dbReference>
<proteinExistence type="predicted"/>
<dbReference type="SMART" id="SM00342">
    <property type="entry name" value="HTH_ARAC"/>
    <property type="match status" value="1"/>
</dbReference>
<gene>
    <name evidence="6" type="ORF">ES692_17580</name>
</gene>
<dbReference type="EMBL" id="VOSB01000050">
    <property type="protein sequence ID" value="TXE14918.1"/>
    <property type="molecule type" value="Genomic_DNA"/>
</dbReference>
<protein>
    <submittedName>
        <fullName evidence="6">AraC family transcriptional regulator</fullName>
    </submittedName>
</protein>
<keyword evidence="1" id="KW-0805">Transcription regulation</keyword>
<feature type="transmembrane region" description="Helical" evidence="4">
    <location>
        <begin position="97"/>
        <end position="114"/>
    </location>
</feature>
<dbReference type="GO" id="GO:0003700">
    <property type="term" value="F:DNA-binding transcription factor activity"/>
    <property type="evidence" value="ECO:0007669"/>
    <property type="project" value="InterPro"/>
</dbReference>